<sequence length="113" mass="13196">MWPHIPPFNRLKLKQEAFPFFGNMGIGQKECRFQASNVRDWRSNLPQGVLGQANSAFMGGRIAQNYLIHYLYCSFQFYILVELQLPACKLEVLPYTLLHKAYCYTYTICYTVT</sequence>
<protein>
    <submittedName>
        <fullName evidence="1">Uncharacterized protein</fullName>
    </submittedName>
</protein>
<dbReference type="AlphaFoldDB" id="A0A974CLF5"/>
<dbReference type="EMBL" id="CM004476">
    <property type="protein sequence ID" value="OCT75593.1"/>
    <property type="molecule type" value="Genomic_DNA"/>
</dbReference>
<gene>
    <name evidence="1" type="ORF">XELAEV_18030775mg</name>
</gene>
<evidence type="ECO:0000313" key="1">
    <source>
        <dbReference type="EMBL" id="OCT75593.1"/>
    </source>
</evidence>
<organism evidence="1 2">
    <name type="scientific">Xenopus laevis</name>
    <name type="common">African clawed frog</name>
    <dbReference type="NCBI Taxonomy" id="8355"/>
    <lineage>
        <taxon>Eukaryota</taxon>
        <taxon>Metazoa</taxon>
        <taxon>Chordata</taxon>
        <taxon>Craniata</taxon>
        <taxon>Vertebrata</taxon>
        <taxon>Euteleostomi</taxon>
        <taxon>Amphibia</taxon>
        <taxon>Batrachia</taxon>
        <taxon>Anura</taxon>
        <taxon>Pipoidea</taxon>
        <taxon>Pipidae</taxon>
        <taxon>Xenopodinae</taxon>
        <taxon>Xenopus</taxon>
        <taxon>Xenopus</taxon>
    </lineage>
</organism>
<evidence type="ECO:0000313" key="2">
    <source>
        <dbReference type="Proteomes" id="UP000694892"/>
    </source>
</evidence>
<accession>A0A974CLF5</accession>
<reference evidence="2" key="1">
    <citation type="journal article" date="2016" name="Nature">
        <title>Genome evolution in the allotetraploid frog Xenopus laevis.</title>
        <authorList>
            <person name="Session A.M."/>
            <person name="Uno Y."/>
            <person name="Kwon T."/>
            <person name="Chapman J.A."/>
            <person name="Toyoda A."/>
            <person name="Takahashi S."/>
            <person name="Fukui A."/>
            <person name="Hikosaka A."/>
            <person name="Suzuki A."/>
            <person name="Kondo M."/>
            <person name="van Heeringen S.J."/>
            <person name="Quigley I."/>
            <person name="Heinz S."/>
            <person name="Ogino H."/>
            <person name="Ochi H."/>
            <person name="Hellsten U."/>
            <person name="Lyons J.B."/>
            <person name="Simakov O."/>
            <person name="Putnam N."/>
            <person name="Stites J."/>
            <person name="Kuroki Y."/>
            <person name="Tanaka T."/>
            <person name="Michiue T."/>
            <person name="Watanabe M."/>
            <person name="Bogdanovic O."/>
            <person name="Lister R."/>
            <person name="Georgiou G."/>
            <person name="Paranjpe S.S."/>
            <person name="van Kruijsbergen I."/>
            <person name="Shu S."/>
            <person name="Carlson J."/>
            <person name="Kinoshita T."/>
            <person name="Ohta Y."/>
            <person name="Mawaribuchi S."/>
            <person name="Jenkins J."/>
            <person name="Grimwood J."/>
            <person name="Schmutz J."/>
            <person name="Mitros T."/>
            <person name="Mozaffari S.V."/>
            <person name="Suzuki Y."/>
            <person name="Haramoto Y."/>
            <person name="Yamamoto T.S."/>
            <person name="Takagi C."/>
            <person name="Heald R."/>
            <person name="Miller K."/>
            <person name="Haudenschild C."/>
            <person name="Kitzman J."/>
            <person name="Nakayama T."/>
            <person name="Izutsu Y."/>
            <person name="Robert J."/>
            <person name="Fortriede J."/>
            <person name="Burns K."/>
            <person name="Lotay V."/>
            <person name="Karimi K."/>
            <person name="Yasuoka Y."/>
            <person name="Dichmann D.S."/>
            <person name="Flajnik M.F."/>
            <person name="Houston D.W."/>
            <person name="Shendure J."/>
            <person name="DuPasquier L."/>
            <person name="Vize P.D."/>
            <person name="Zorn A.M."/>
            <person name="Ito M."/>
            <person name="Marcotte E.M."/>
            <person name="Wallingford J.B."/>
            <person name="Ito Y."/>
            <person name="Asashima M."/>
            <person name="Ueno N."/>
            <person name="Matsuda Y."/>
            <person name="Veenstra G.J."/>
            <person name="Fujiyama A."/>
            <person name="Harland R.M."/>
            <person name="Taira M."/>
            <person name="Rokhsar D.S."/>
        </authorList>
    </citation>
    <scope>NUCLEOTIDE SEQUENCE [LARGE SCALE GENOMIC DNA]</scope>
    <source>
        <strain evidence="2">J</strain>
    </source>
</reference>
<name>A0A974CLF5_XENLA</name>
<proteinExistence type="predicted"/>
<dbReference type="Proteomes" id="UP000694892">
    <property type="component" value="Chromosome 6L"/>
</dbReference>